<dbReference type="InterPro" id="IPR024775">
    <property type="entry name" value="DinB-like"/>
</dbReference>
<reference evidence="2" key="1">
    <citation type="submission" date="2022-06" db="EMBL/GenBank/DDBJ databases">
        <title>Gracilimonas sp. CAU 1638 isolated from sea sediment.</title>
        <authorList>
            <person name="Kim W."/>
        </authorList>
    </citation>
    <scope>NUCLEOTIDE SEQUENCE</scope>
    <source>
        <strain evidence="2">CAU 1638</strain>
    </source>
</reference>
<evidence type="ECO:0000313" key="2">
    <source>
        <dbReference type="EMBL" id="MCP9292373.1"/>
    </source>
</evidence>
<protein>
    <submittedName>
        <fullName evidence="2">DinB family protein</fullName>
    </submittedName>
</protein>
<dbReference type="EMBL" id="JANDBC010000002">
    <property type="protein sequence ID" value="MCP9292373.1"/>
    <property type="molecule type" value="Genomic_DNA"/>
</dbReference>
<dbReference type="SUPFAM" id="SSF109854">
    <property type="entry name" value="DinB/YfiT-like putative metalloenzymes"/>
    <property type="match status" value="1"/>
</dbReference>
<dbReference type="InterPro" id="IPR034660">
    <property type="entry name" value="DinB/YfiT-like"/>
</dbReference>
<dbReference type="AlphaFoldDB" id="A0A9X2L4T5"/>
<sequence length="191" mass="22375">MKNSAYTYDYFLDAFEQAKITAEDLVQSVDNDVFLRKPNEDKWCMGEILNHLLQAGNEYLPQIKKGLNRPDEELAKGGEPFTPNFLFRWFIHIVSPQYNRAVPTVKPFEPKNVDEINREEVLSDFLSLQDEFIHLIKKAKLEQLNLDRIKTRNPIIKFVPMSLTACFGVQEAHQRRHFEQMKALKEQFTEG</sequence>
<dbReference type="Proteomes" id="UP001139125">
    <property type="component" value="Unassembled WGS sequence"/>
</dbReference>
<comment type="caution">
    <text evidence="2">The sequence shown here is derived from an EMBL/GenBank/DDBJ whole genome shotgun (WGS) entry which is preliminary data.</text>
</comment>
<name>A0A9X2L4T5_9BACT</name>
<feature type="domain" description="DinB-like" evidence="1">
    <location>
        <begin position="15"/>
        <end position="181"/>
    </location>
</feature>
<evidence type="ECO:0000259" key="1">
    <source>
        <dbReference type="Pfam" id="PF12867"/>
    </source>
</evidence>
<dbReference type="Gene3D" id="1.20.120.450">
    <property type="entry name" value="dinb family like domain"/>
    <property type="match status" value="1"/>
</dbReference>
<proteinExistence type="predicted"/>
<evidence type="ECO:0000313" key="3">
    <source>
        <dbReference type="Proteomes" id="UP001139125"/>
    </source>
</evidence>
<dbReference type="RefSeq" id="WP_255135255.1">
    <property type="nucleotide sequence ID" value="NZ_JANDBC010000002.1"/>
</dbReference>
<keyword evidence="3" id="KW-1185">Reference proteome</keyword>
<accession>A0A9X2L4T5</accession>
<dbReference type="Pfam" id="PF12867">
    <property type="entry name" value="DinB_2"/>
    <property type="match status" value="1"/>
</dbReference>
<gene>
    <name evidence="2" type="ORF">NM125_12365</name>
</gene>
<organism evidence="2 3">
    <name type="scientific">Gracilimonas sediminicola</name>
    <dbReference type="NCBI Taxonomy" id="2952158"/>
    <lineage>
        <taxon>Bacteria</taxon>
        <taxon>Pseudomonadati</taxon>
        <taxon>Balneolota</taxon>
        <taxon>Balneolia</taxon>
        <taxon>Balneolales</taxon>
        <taxon>Balneolaceae</taxon>
        <taxon>Gracilimonas</taxon>
    </lineage>
</organism>